<dbReference type="RefSeq" id="WP_008678708.1">
    <property type="nucleotide sequence ID" value="NZ_BAAACM010000015.1"/>
</dbReference>
<dbReference type="Proteomes" id="UP001141183">
    <property type="component" value="Unassembled WGS sequence"/>
</dbReference>
<protein>
    <recommendedName>
        <fullName evidence="3">LITAF domain-containing protein</fullName>
    </recommendedName>
</protein>
<sequence length="76" mass="8348">MDINNSKENVECPFCKSKNIKIIIEKKNEDFDITSGVIGTICLGPIGLLCGLCCAEGEKEKTTCICNDCGKRFIDE</sequence>
<keyword evidence="2" id="KW-1185">Reference proteome</keyword>
<reference evidence="1" key="1">
    <citation type="submission" date="2022-05" db="EMBL/GenBank/DDBJ databases">
        <title>Draft genome sequence of Clostridium tertium strain CP3 isolated from Peru.</title>
        <authorList>
            <person name="Hurtado R."/>
            <person name="Lima L."/>
            <person name="Sousa T."/>
            <person name="Jaiswal A.K."/>
            <person name="Tiwari S."/>
            <person name="Maturrano L."/>
            <person name="Brenig B."/>
            <person name="Azevedo V."/>
        </authorList>
    </citation>
    <scope>NUCLEOTIDE SEQUENCE</scope>
    <source>
        <strain evidence="1">CP3</strain>
    </source>
</reference>
<evidence type="ECO:0008006" key="3">
    <source>
        <dbReference type="Google" id="ProtNLM"/>
    </source>
</evidence>
<accession>A0A9X3XJ61</accession>
<organism evidence="1 2">
    <name type="scientific">Clostridium tertium</name>
    <dbReference type="NCBI Taxonomy" id="1559"/>
    <lineage>
        <taxon>Bacteria</taxon>
        <taxon>Bacillati</taxon>
        <taxon>Bacillota</taxon>
        <taxon>Clostridia</taxon>
        <taxon>Eubacteriales</taxon>
        <taxon>Clostridiaceae</taxon>
        <taxon>Clostridium</taxon>
    </lineage>
</organism>
<gene>
    <name evidence="1" type="ORF">NE398_09215</name>
</gene>
<comment type="caution">
    <text evidence="1">The sequence shown here is derived from an EMBL/GenBank/DDBJ whole genome shotgun (WGS) entry which is preliminary data.</text>
</comment>
<proteinExistence type="predicted"/>
<dbReference type="GeneID" id="93044264"/>
<dbReference type="AlphaFoldDB" id="A0A9X3XJ61"/>
<dbReference type="EMBL" id="JAMRYU010000008">
    <property type="protein sequence ID" value="MDC4240345.1"/>
    <property type="molecule type" value="Genomic_DNA"/>
</dbReference>
<evidence type="ECO:0000313" key="1">
    <source>
        <dbReference type="EMBL" id="MDC4240345.1"/>
    </source>
</evidence>
<name>A0A9X3XJ61_9CLOT</name>
<evidence type="ECO:0000313" key="2">
    <source>
        <dbReference type="Proteomes" id="UP001141183"/>
    </source>
</evidence>